<proteinExistence type="predicted"/>
<evidence type="ECO:0000256" key="1">
    <source>
        <dbReference type="SAM" id="Phobius"/>
    </source>
</evidence>
<feature type="transmembrane region" description="Helical" evidence="1">
    <location>
        <begin position="31"/>
        <end position="53"/>
    </location>
</feature>
<accession>A0A1M7BTD2</accession>
<keyword evidence="1" id="KW-0812">Transmembrane</keyword>
<dbReference type="AlphaFoldDB" id="A0A1M7BTD2"/>
<dbReference type="Proteomes" id="UP000184364">
    <property type="component" value="Unassembled WGS sequence"/>
</dbReference>
<reference evidence="3" key="1">
    <citation type="submission" date="2016-11" db="EMBL/GenBank/DDBJ databases">
        <authorList>
            <person name="Varghese N."/>
            <person name="Submissions S."/>
        </authorList>
    </citation>
    <scope>NUCLEOTIDE SEQUENCE [LARGE SCALE GENOMIC DNA]</scope>
    <source>
        <strain evidence="3">DSM 26899</strain>
    </source>
</reference>
<name>A0A1M7BTD2_9FLAO</name>
<dbReference type="EMBL" id="FRAV01000020">
    <property type="protein sequence ID" value="SHL58207.1"/>
    <property type="molecule type" value="Genomic_DNA"/>
</dbReference>
<evidence type="ECO:0000313" key="3">
    <source>
        <dbReference type="Proteomes" id="UP000184364"/>
    </source>
</evidence>
<keyword evidence="1" id="KW-1133">Transmembrane helix</keyword>
<feature type="transmembrane region" description="Helical" evidence="1">
    <location>
        <begin position="114"/>
        <end position="131"/>
    </location>
</feature>
<gene>
    <name evidence="2" type="ORF">SAMN05444267_102083</name>
</gene>
<feature type="transmembrane region" description="Helical" evidence="1">
    <location>
        <begin position="89"/>
        <end position="108"/>
    </location>
</feature>
<organism evidence="2 3">
    <name type="scientific">Chryseobacterium polytrichastri</name>
    <dbReference type="NCBI Taxonomy" id="1302687"/>
    <lineage>
        <taxon>Bacteria</taxon>
        <taxon>Pseudomonadati</taxon>
        <taxon>Bacteroidota</taxon>
        <taxon>Flavobacteriia</taxon>
        <taxon>Flavobacteriales</taxon>
        <taxon>Weeksellaceae</taxon>
        <taxon>Chryseobacterium group</taxon>
        <taxon>Chryseobacterium</taxon>
    </lineage>
</organism>
<protein>
    <submittedName>
        <fullName evidence="2">Uncharacterized protein</fullName>
    </submittedName>
</protein>
<evidence type="ECO:0000313" key="2">
    <source>
        <dbReference type="EMBL" id="SHL58207.1"/>
    </source>
</evidence>
<sequence>MKVLLITAVASLTANAPTNSSFKVDERSFELIAPIVLIGFLLLFIHAVIKLYLNSRLKNNMVEKNTPDSVVSLLLRTSPTDNKDANLKWFILFFGLGIALTVICYTLPFGYHSLAIIVFCLSGSFLAYHLLSKNKAA</sequence>
<keyword evidence="3" id="KW-1185">Reference proteome</keyword>
<dbReference type="STRING" id="1302687.SAMN05444267_102083"/>
<keyword evidence="1" id="KW-0472">Membrane</keyword>